<evidence type="ECO:0000256" key="1">
    <source>
        <dbReference type="SAM" id="MobiDB-lite"/>
    </source>
</evidence>
<gene>
    <name evidence="2" type="ORF">AAFF_G00237220</name>
</gene>
<keyword evidence="3" id="KW-1185">Reference proteome</keyword>
<proteinExistence type="predicted"/>
<name>A0AAD7REM2_9TELE</name>
<evidence type="ECO:0000313" key="3">
    <source>
        <dbReference type="Proteomes" id="UP001221898"/>
    </source>
</evidence>
<dbReference type="Proteomes" id="UP001221898">
    <property type="component" value="Unassembled WGS sequence"/>
</dbReference>
<feature type="region of interest" description="Disordered" evidence="1">
    <location>
        <begin position="60"/>
        <end position="103"/>
    </location>
</feature>
<comment type="caution">
    <text evidence="2">The sequence shown here is derived from an EMBL/GenBank/DDBJ whole genome shotgun (WGS) entry which is preliminary data.</text>
</comment>
<reference evidence="2" key="1">
    <citation type="journal article" date="2023" name="Science">
        <title>Genome structures resolve the early diversification of teleost fishes.</title>
        <authorList>
            <person name="Parey E."/>
            <person name="Louis A."/>
            <person name="Montfort J."/>
            <person name="Bouchez O."/>
            <person name="Roques C."/>
            <person name="Iampietro C."/>
            <person name="Lluch J."/>
            <person name="Castinel A."/>
            <person name="Donnadieu C."/>
            <person name="Desvignes T."/>
            <person name="Floi Bucao C."/>
            <person name="Jouanno E."/>
            <person name="Wen M."/>
            <person name="Mejri S."/>
            <person name="Dirks R."/>
            <person name="Jansen H."/>
            <person name="Henkel C."/>
            <person name="Chen W.J."/>
            <person name="Zahm M."/>
            <person name="Cabau C."/>
            <person name="Klopp C."/>
            <person name="Thompson A.W."/>
            <person name="Robinson-Rechavi M."/>
            <person name="Braasch I."/>
            <person name="Lecointre G."/>
            <person name="Bobe J."/>
            <person name="Postlethwait J.H."/>
            <person name="Berthelot C."/>
            <person name="Roest Crollius H."/>
            <person name="Guiguen Y."/>
        </authorList>
    </citation>
    <scope>NUCLEOTIDE SEQUENCE</scope>
    <source>
        <strain evidence="2">NC1722</strain>
    </source>
</reference>
<protein>
    <submittedName>
        <fullName evidence="2">Uncharacterized protein</fullName>
    </submittedName>
</protein>
<dbReference type="AlphaFoldDB" id="A0AAD7REM2"/>
<dbReference type="EMBL" id="JAINUG010000314">
    <property type="protein sequence ID" value="KAJ8378673.1"/>
    <property type="molecule type" value="Genomic_DNA"/>
</dbReference>
<evidence type="ECO:0000313" key="2">
    <source>
        <dbReference type="EMBL" id="KAJ8378673.1"/>
    </source>
</evidence>
<accession>A0AAD7REM2</accession>
<organism evidence="2 3">
    <name type="scientific">Aldrovandia affinis</name>
    <dbReference type="NCBI Taxonomy" id="143900"/>
    <lineage>
        <taxon>Eukaryota</taxon>
        <taxon>Metazoa</taxon>
        <taxon>Chordata</taxon>
        <taxon>Craniata</taxon>
        <taxon>Vertebrata</taxon>
        <taxon>Euteleostomi</taxon>
        <taxon>Actinopterygii</taxon>
        <taxon>Neopterygii</taxon>
        <taxon>Teleostei</taxon>
        <taxon>Notacanthiformes</taxon>
        <taxon>Halosauridae</taxon>
        <taxon>Aldrovandia</taxon>
    </lineage>
</organism>
<sequence length="103" mass="11139">MPVMALKMSPGFWRSALTQTRNIVPQRSSEARPHIPPGGPFITPSAVPLQQLSHSLTVYGAEKSRWRAPEGPVGRGQESPAKRKHHPTPGGALEHTILPGQGH</sequence>